<evidence type="ECO:0000313" key="3">
    <source>
        <dbReference type="Proteomes" id="UP000198977"/>
    </source>
</evidence>
<evidence type="ECO:0000313" key="2">
    <source>
        <dbReference type="EMBL" id="SFF18015.1"/>
    </source>
</evidence>
<dbReference type="AlphaFoldDB" id="A0A1I2GK96"/>
<dbReference type="EMBL" id="FOMW01000026">
    <property type="protein sequence ID" value="SFF18015.1"/>
    <property type="molecule type" value="Genomic_DNA"/>
</dbReference>
<proteinExistence type="predicted"/>
<dbReference type="Proteomes" id="UP000198977">
    <property type="component" value="Unassembled WGS sequence"/>
</dbReference>
<organism evidence="2 3">
    <name type="scientific">Sulfitobacter brevis</name>
    <dbReference type="NCBI Taxonomy" id="74348"/>
    <lineage>
        <taxon>Bacteria</taxon>
        <taxon>Pseudomonadati</taxon>
        <taxon>Pseudomonadota</taxon>
        <taxon>Alphaproteobacteria</taxon>
        <taxon>Rhodobacterales</taxon>
        <taxon>Roseobacteraceae</taxon>
        <taxon>Sulfitobacter</taxon>
    </lineage>
</organism>
<name>A0A1I2GK96_9RHOB</name>
<accession>A0A1I2GK96</accession>
<gene>
    <name evidence="2" type="ORF">SAMN04488523_1268</name>
</gene>
<reference evidence="2 3" key="1">
    <citation type="submission" date="2016-10" db="EMBL/GenBank/DDBJ databases">
        <authorList>
            <person name="de Groot N.N."/>
        </authorList>
    </citation>
    <scope>NUCLEOTIDE SEQUENCE [LARGE SCALE GENOMIC DNA]</scope>
    <source>
        <strain evidence="2 3">DSM 11443</strain>
    </source>
</reference>
<feature type="region of interest" description="Disordered" evidence="1">
    <location>
        <begin position="1"/>
        <end position="22"/>
    </location>
</feature>
<protein>
    <submittedName>
        <fullName evidence="2">Uncharacterized protein</fullName>
    </submittedName>
</protein>
<sequence length="50" mass="5385">MVELQAKNSDMNGPETPLTQIAGNVRSPPEWLILEMNCAAIGAKLDWSGS</sequence>
<keyword evidence="3" id="KW-1185">Reference proteome</keyword>
<evidence type="ECO:0000256" key="1">
    <source>
        <dbReference type="SAM" id="MobiDB-lite"/>
    </source>
</evidence>